<dbReference type="SUPFAM" id="SSF51445">
    <property type="entry name" value="(Trans)glycosidases"/>
    <property type="match status" value="1"/>
</dbReference>
<evidence type="ECO:0000256" key="4">
    <source>
        <dbReference type="ARBA" id="ARBA00023295"/>
    </source>
</evidence>
<comment type="catalytic activity">
    <reaction evidence="1">
        <text>Hydrolysis of terminal, non-reducing beta-D-mannose residues in beta-D-mannosides.</text>
        <dbReference type="EC" id="3.2.1.25"/>
    </reaction>
</comment>
<dbReference type="Proteomes" id="UP000284057">
    <property type="component" value="Unassembled WGS sequence"/>
</dbReference>
<name>A0A418KKV2_9ACTN</name>
<evidence type="ECO:0000313" key="7">
    <source>
        <dbReference type="Proteomes" id="UP000284057"/>
    </source>
</evidence>
<dbReference type="Gene3D" id="2.60.40.10">
    <property type="entry name" value="Immunoglobulins"/>
    <property type="match status" value="1"/>
</dbReference>
<dbReference type="InterPro" id="IPR017853">
    <property type="entry name" value="GH"/>
</dbReference>
<keyword evidence="3 6" id="KW-0378">Hydrolase</keyword>
<sequence length="823" mass="90716">MTTTDLTSSDWTVRALRGPVPDEFAAVFDGVPATVPGVVHTDLLAAGVIPDPFDGDNEARLSWIGETDWEYRTEFEWADDGEERVDLAADGLDTVATVLLNDHELGHTANQHRRHRFDARGALREGRNELRVVFAAPVPYARRMSERLGPRPHANVHPYNAIRKTAANFGWDWGPDVATAGIWQGLRLESWSGARLASVRPETRVAGGYGLLTVVAEIEWGTRRVAPVLRAEVAGVAAELSLTRPVREARLELVVPEVRLWQPRGRGEQHRYPVTVRLDGGSGAWRRAIGFRTVEVDTTPDEAGTPFVLRVNGADVYVRGANWIPADPFLPRVTRERLAASLRDAVDAGLNLIRVWGGGAYESEDFYDLCDELGLLVWQDFLLACAAYSEDEPLRGEFEAEAREAITRLAAHPSLVVWNGGNENLWGYADWGWRSRLGGLSWGEGYYTELFPRLVAELAPGTPYADGSPYSVTPYRHPNDDAHGTMHIWDVWNTRDYVHYRDYRPRFVSEFGFQGPPAWSTLRAVVHDDPLDPYGPQLLTHQKANDGNGKLERGLGEHLPPPETFEDWHWATQLNQARAIRCGIAHFRSLVPHNSGWILWQLNDCWPVISWAVVDSHGVRKPVWFALREAAADRFVSVQPGDGGAPLLAVHNDRPEPWSAGLTVRRITVHGDELGRWEGTLGLQPRAATTVPLDDVRLALTDPATQLLVADLSTGERALYYGAEDPRLALEPRPFTATARRADGGYVVDVAATSLVKDVTLLADKVDPAAVVDTGLVTLLAGERCSIRVTSAADLDPAALTGPGVLRTANDLVRPAGGPGPRR</sequence>
<dbReference type="EC" id="3.2.1.25" evidence="2"/>
<protein>
    <recommendedName>
        <fullName evidence="2">beta-mannosidase</fullName>
        <ecNumber evidence="2">3.2.1.25</ecNumber>
    </recommendedName>
</protein>
<evidence type="ECO:0000256" key="1">
    <source>
        <dbReference type="ARBA" id="ARBA00000829"/>
    </source>
</evidence>
<dbReference type="InterPro" id="IPR008979">
    <property type="entry name" value="Galactose-bd-like_sf"/>
</dbReference>
<proteinExistence type="predicted"/>
<reference evidence="6 7" key="1">
    <citation type="submission" date="2018-09" db="EMBL/GenBank/DDBJ databases">
        <title>Isolation, diversity and antifungal activity of actinobacteria from wheat.</title>
        <authorList>
            <person name="Han C."/>
        </authorList>
    </citation>
    <scope>NUCLEOTIDE SEQUENCE [LARGE SCALE GENOMIC DNA]</scope>
    <source>
        <strain evidence="6 7">NEAU-YY265</strain>
    </source>
</reference>
<dbReference type="PANTHER" id="PTHR43730">
    <property type="entry name" value="BETA-MANNOSIDASE"/>
    <property type="match status" value="1"/>
</dbReference>
<dbReference type="SUPFAM" id="SSF49785">
    <property type="entry name" value="Galactose-binding domain-like"/>
    <property type="match status" value="1"/>
</dbReference>
<evidence type="ECO:0000259" key="5">
    <source>
        <dbReference type="Pfam" id="PF22666"/>
    </source>
</evidence>
<dbReference type="GO" id="GO:0006516">
    <property type="term" value="P:glycoprotein catabolic process"/>
    <property type="evidence" value="ECO:0007669"/>
    <property type="project" value="TreeGrafter"/>
</dbReference>
<dbReference type="AlphaFoldDB" id="A0A418KKV2"/>
<dbReference type="GO" id="GO:0005975">
    <property type="term" value="P:carbohydrate metabolic process"/>
    <property type="evidence" value="ECO:0007669"/>
    <property type="project" value="UniProtKB-ARBA"/>
</dbReference>
<evidence type="ECO:0000313" key="6">
    <source>
        <dbReference type="EMBL" id="RIQ17874.1"/>
    </source>
</evidence>
<dbReference type="EMBL" id="QUAL01000191">
    <property type="protein sequence ID" value="RIQ17874.1"/>
    <property type="molecule type" value="Genomic_DNA"/>
</dbReference>
<evidence type="ECO:0000256" key="2">
    <source>
        <dbReference type="ARBA" id="ARBA00012754"/>
    </source>
</evidence>
<dbReference type="InterPro" id="IPR054593">
    <property type="entry name" value="Beta-mannosidase-like_N2"/>
</dbReference>
<dbReference type="InterPro" id="IPR050887">
    <property type="entry name" value="Beta-mannosidase_GH2"/>
</dbReference>
<feature type="domain" description="Beta-mannosidase-like galactose-binding" evidence="5">
    <location>
        <begin position="30"/>
        <end position="184"/>
    </location>
</feature>
<dbReference type="PANTHER" id="PTHR43730:SF1">
    <property type="entry name" value="BETA-MANNOSIDASE"/>
    <property type="match status" value="1"/>
</dbReference>
<dbReference type="InterPro" id="IPR013783">
    <property type="entry name" value="Ig-like_fold"/>
</dbReference>
<dbReference type="FunFam" id="3.20.20.80:FF:000050">
    <property type="entry name" value="Beta-mannosidase B"/>
    <property type="match status" value="1"/>
</dbReference>
<keyword evidence="4" id="KW-0326">Glycosidase</keyword>
<organism evidence="6 7">
    <name type="scientific">Jiangella rhizosphaerae</name>
    <dbReference type="NCBI Taxonomy" id="2293569"/>
    <lineage>
        <taxon>Bacteria</taxon>
        <taxon>Bacillati</taxon>
        <taxon>Actinomycetota</taxon>
        <taxon>Actinomycetes</taxon>
        <taxon>Jiangellales</taxon>
        <taxon>Jiangellaceae</taxon>
        <taxon>Jiangella</taxon>
    </lineage>
</organism>
<dbReference type="Gene3D" id="2.60.120.260">
    <property type="entry name" value="Galactose-binding domain-like"/>
    <property type="match status" value="1"/>
</dbReference>
<keyword evidence="7" id="KW-1185">Reference proteome</keyword>
<dbReference type="OrthoDB" id="9758603at2"/>
<dbReference type="GO" id="GO:0004567">
    <property type="term" value="F:beta-mannosidase activity"/>
    <property type="evidence" value="ECO:0007669"/>
    <property type="project" value="UniProtKB-EC"/>
</dbReference>
<dbReference type="SUPFAM" id="SSF49303">
    <property type="entry name" value="beta-Galactosidase/glucuronidase domain"/>
    <property type="match status" value="1"/>
</dbReference>
<dbReference type="Gene3D" id="3.20.20.80">
    <property type="entry name" value="Glycosidases"/>
    <property type="match status" value="1"/>
</dbReference>
<dbReference type="InterPro" id="IPR036156">
    <property type="entry name" value="Beta-gal/glucu_dom_sf"/>
</dbReference>
<accession>A0A418KKV2</accession>
<dbReference type="Pfam" id="PF22666">
    <property type="entry name" value="Glyco_hydro_2_N2"/>
    <property type="match status" value="1"/>
</dbReference>
<gene>
    <name evidence="6" type="ORF">DY240_22065</name>
</gene>
<comment type="caution">
    <text evidence="6">The sequence shown here is derived from an EMBL/GenBank/DDBJ whole genome shotgun (WGS) entry which is preliminary data.</text>
</comment>
<evidence type="ECO:0000256" key="3">
    <source>
        <dbReference type="ARBA" id="ARBA00022801"/>
    </source>
</evidence>